<sequence>MVQLYIAEDEEDAASQFFHWSATVDMKLLLVTLCAVGCAFGEAPYPAAGNRPQGALLEYGAPAQPGSTFQSTEAEDLAKLSNGQGSGAASSYQVFLNDGRLQRVQYTTANFRNGQQLNSGIQQYSGQFNQVGQVENNGLNQNGDSYRLQQDYLPPQLNQQYYNQQRNGDFQQSSQRQQNGQYFQQQSPLAQEYGLPESQLGRVQDDLQQQQIELLEQRQQQLEQQQQELRQQQEELRSAGYLASLRYNNVDPISSPVYSYKPPSRVLRYAPEY</sequence>
<keyword evidence="4" id="KW-1185">Reference proteome</keyword>
<dbReference type="AlphaFoldDB" id="A0A9P0H7Z4"/>
<feature type="chain" id="PRO_5040392089" description="Neuropeptide" evidence="2">
    <location>
        <begin position="42"/>
        <end position="273"/>
    </location>
</feature>
<accession>A0A9P0H7Z4</accession>
<keyword evidence="1" id="KW-0175">Coiled coil</keyword>
<dbReference type="EMBL" id="OV725079">
    <property type="protein sequence ID" value="CAH1397228.1"/>
    <property type="molecule type" value="Genomic_DNA"/>
</dbReference>
<evidence type="ECO:0000313" key="3">
    <source>
        <dbReference type="EMBL" id="CAH1397228.1"/>
    </source>
</evidence>
<feature type="signal peptide" evidence="2">
    <location>
        <begin position="1"/>
        <end position="41"/>
    </location>
</feature>
<evidence type="ECO:0008006" key="5">
    <source>
        <dbReference type="Google" id="ProtNLM"/>
    </source>
</evidence>
<evidence type="ECO:0000256" key="2">
    <source>
        <dbReference type="SAM" id="SignalP"/>
    </source>
</evidence>
<reference evidence="3" key="1">
    <citation type="submission" date="2022-01" db="EMBL/GenBank/DDBJ databases">
        <authorList>
            <person name="King R."/>
        </authorList>
    </citation>
    <scope>NUCLEOTIDE SEQUENCE</scope>
</reference>
<name>A0A9P0H7Z4_NEZVI</name>
<evidence type="ECO:0000256" key="1">
    <source>
        <dbReference type="SAM" id="Coils"/>
    </source>
</evidence>
<evidence type="ECO:0000313" key="4">
    <source>
        <dbReference type="Proteomes" id="UP001152798"/>
    </source>
</evidence>
<dbReference type="OrthoDB" id="6615219at2759"/>
<dbReference type="Proteomes" id="UP001152798">
    <property type="component" value="Chromosome 3"/>
</dbReference>
<organism evidence="3 4">
    <name type="scientific">Nezara viridula</name>
    <name type="common">Southern green stink bug</name>
    <name type="synonym">Cimex viridulus</name>
    <dbReference type="NCBI Taxonomy" id="85310"/>
    <lineage>
        <taxon>Eukaryota</taxon>
        <taxon>Metazoa</taxon>
        <taxon>Ecdysozoa</taxon>
        <taxon>Arthropoda</taxon>
        <taxon>Hexapoda</taxon>
        <taxon>Insecta</taxon>
        <taxon>Pterygota</taxon>
        <taxon>Neoptera</taxon>
        <taxon>Paraneoptera</taxon>
        <taxon>Hemiptera</taxon>
        <taxon>Heteroptera</taxon>
        <taxon>Panheteroptera</taxon>
        <taxon>Pentatomomorpha</taxon>
        <taxon>Pentatomoidea</taxon>
        <taxon>Pentatomidae</taxon>
        <taxon>Pentatominae</taxon>
        <taxon>Nezara</taxon>
    </lineage>
</organism>
<protein>
    <recommendedName>
        <fullName evidence="5">Neuropeptide</fullName>
    </recommendedName>
</protein>
<feature type="coiled-coil region" evidence="1">
    <location>
        <begin position="200"/>
        <end position="242"/>
    </location>
</feature>
<keyword evidence="2" id="KW-0732">Signal</keyword>
<gene>
    <name evidence="3" type="ORF">NEZAVI_LOCUS7098</name>
</gene>
<proteinExistence type="predicted"/>